<evidence type="ECO:0000313" key="1">
    <source>
        <dbReference type="EMBL" id="KNZ46980.1"/>
    </source>
</evidence>
<accession>A0A0L6UGR8</accession>
<protein>
    <submittedName>
        <fullName evidence="1">Uncharacterized protein</fullName>
    </submittedName>
</protein>
<dbReference type="AlphaFoldDB" id="A0A0L6UGR8"/>
<reference evidence="1 2" key="1">
    <citation type="submission" date="2015-08" db="EMBL/GenBank/DDBJ databases">
        <title>Next Generation Sequencing and Analysis of the Genome of Puccinia sorghi L Schw, the Causal Agent of Maize Common Rust.</title>
        <authorList>
            <person name="Rochi L."/>
            <person name="Burguener G."/>
            <person name="Darino M."/>
            <person name="Turjanski A."/>
            <person name="Kreff E."/>
            <person name="Dieguez M.J."/>
            <person name="Sacco F."/>
        </authorList>
    </citation>
    <scope>NUCLEOTIDE SEQUENCE [LARGE SCALE GENOMIC DNA]</scope>
    <source>
        <strain evidence="1 2">RO10H11247</strain>
    </source>
</reference>
<evidence type="ECO:0000313" key="2">
    <source>
        <dbReference type="Proteomes" id="UP000037035"/>
    </source>
</evidence>
<sequence length="109" mass="12326">MQDFNQHARITGWADTPLMILYQRGLKENIQLAVVMSNITFDSLWSIFLWNEIANTIPLSLINGLKSLIGSTCLEKLIVFLRHLNDQDILQLIHNLFSQLQDSSSIGGA</sequence>
<organism evidence="1 2">
    <name type="scientific">Puccinia sorghi</name>
    <dbReference type="NCBI Taxonomy" id="27349"/>
    <lineage>
        <taxon>Eukaryota</taxon>
        <taxon>Fungi</taxon>
        <taxon>Dikarya</taxon>
        <taxon>Basidiomycota</taxon>
        <taxon>Pucciniomycotina</taxon>
        <taxon>Pucciniomycetes</taxon>
        <taxon>Pucciniales</taxon>
        <taxon>Pucciniaceae</taxon>
        <taxon>Puccinia</taxon>
    </lineage>
</organism>
<dbReference type="OrthoDB" id="1432677at2759"/>
<dbReference type="VEuPathDB" id="FungiDB:VP01_677g3"/>
<dbReference type="Proteomes" id="UP000037035">
    <property type="component" value="Unassembled WGS sequence"/>
</dbReference>
<dbReference type="EMBL" id="LAVV01012139">
    <property type="protein sequence ID" value="KNZ46980.1"/>
    <property type="molecule type" value="Genomic_DNA"/>
</dbReference>
<proteinExistence type="predicted"/>
<gene>
    <name evidence="1" type="ORF">VP01_677g3</name>
</gene>
<comment type="caution">
    <text evidence="1">The sequence shown here is derived from an EMBL/GenBank/DDBJ whole genome shotgun (WGS) entry which is preliminary data.</text>
</comment>
<keyword evidence="2" id="KW-1185">Reference proteome</keyword>
<name>A0A0L6UGR8_9BASI</name>